<proteinExistence type="predicted"/>
<organism evidence="1 2">
    <name type="scientific">Mucilaginibacter aquatilis</name>
    <dbReference type="NCBI Taxonomy" id="1517760"/>
    <lineage>
        <taxon>Bacteria</taxon>
        <taxon>Pseudomonadati</taxon>
        <taxon>Bacteroidota</taxon>
        <taxon>Sphingobacteriia</taxon>
        <taxon>Sphingobacteriales</taxon>
        <taxon>Sphingobacteriaceae</taxon>
        <taxon>Mucilaginibacter</taxon>
    </lineage>
</organism>
<gene>
    <name evidence="1" type="ORF">GO816_01645</name>
</gene>
<dbReference type="RefSeq" id="WP_157539612.1">
    <property type="nucleotide sequence ID" value="NZ_WQLA01000001.1"/>
</dbReference>
<evidence type="ECO:0000313" key="2">
    <source>
        <dbReference type="Proteomes" id="UP000434850"/>
    </source>
</evidence>
<dbReference type="EMBL" id="WQLA01000001">
    <property type="protein sequence ID" value="MVN89820.1"/>
    <property type="molecule type" value="Genomic_DNA"/>
</dbReference>
<dbReference type="Proteomes" id="UP000434850">
    <property type="component" value="Unassembled WGS sequence"/>
</dbReference>
<reference evidence="1 2" key="1">
    <citation type="submission" date="2019-12" db="EMBL/GenBank/DDBJ databases">
        <title>Mucilaginibacter sp. HME9299 genome sequencing and assembly.</title>
        <authorList>
            <person name="Kang H."/>
            <person name="Kim H."/>
            <person name="Joh K."/>
        </authorList>
    </citation>
    <scope>NUCLEOTIDE SEQUENCE [LARGE SCALE GENOMIC DNA]</scope>
    <source>
        <strain evidence="1 2">HME9299</strain>
    </source>
</reference>
<name>A0A6I4I438_9SPHI</name>
<comment type="caution">
    <text evidence="1">The sequence shown here is derived from an EMBL/GenBank/DDBJ whole genome shotgun (WGS) entry which is preliminary data.</text>
</comment>
<sequence length="95" mass="10603">MIASDEAGLDATIIIKSKAGEYTTVENKRNIFSYDKELDVMPGDSVMCYIDYAVSSTFKYEIKADGKLVQTKSIAPMQAPMYTRKNILFGYLVAD</sequence>
<evidence type="ECO:0000313" key="1">
    <source>
        <dbReference type="EMBL" id="MVN89820.1"/>
    </source>
</evidence>
<protein>
    <submittedName>
        <fullName evidence="1">Uncharacterized protein</fullName>
    </submittedName>
</protein>
<accession>A0A6I4I438</accession>
<dbReference type="AlphaFoldDB" id="A0A6I4I438"/>
<keyword evidence="2" id="KW-1185">Reference proteome</keyword>